<proteinExistence type="predicted"/>
<evidence type="ECO:0000259" key="2">
    <source>
        <dbReference type="Pfam" id="PF13592"/>
    </source>
</evidence>
<dbReference type="AlphaFoldDB" id="A0A1H6RB63"/>
<dbReference type="Proteomes" id="UP000199250">
    <property type="component" value="Unassembled WGS sequence"/>
</dbReference>
<dbReference type="GO" id="GO:0003676">
    <property type="term" value="F:nucleic acid binding"/>
    <property type="evidence" value="ECO:0007669"/>
    <property type="project" value="InterPro"/>
</dbReference>
<accession>A0A1H6RB63</accession>
<evidence type="ECO:0000313" key="5">
    <source>
        <dbReference type="Proteomes" id="UP000199005"/>
    </source>
</evidence>
<evidence type="ECO:0000313" key="3">
    <source>
        <dbReference type="EMBL" id="SEI53079.1"/>
    </source>
</evidence>
<feature type="domain" description="Winged helix-turn helix" evidence="2">
    <location>
        <begin position="83"/>
        <end position="142"/>
    </location>
</feature>
<dbReference type="InterPro" id="IPR038717">
    <property type="entry name" value="Tc1-like_DDE_dom"/>
</dbReference>
<dbReference type="Gene3D" id="3.30.420.10">
    <property type="entry name" value="Ribonuclease H-like superfamily/Ribonuclease H"/>
    <property type="match status" value="1"/>
</dbReference>
<evidence type="ECO:0000259" key="1">
    <source>
        <dbReference type="Pfam" id="PF13358"/>
    </source>
</evidence>
<dbReference type="SUPFAM" id="SSF46689">
    <property type="entry name" value="Homeodomain-like"/>
    <property type="match status" value="1"/>
</dbReference>
<dbReference type="PANTHER" id="PTHR46564:SF1">
    <property type="entry name" value="TRANSPOSASE"/>
    <property type="match status" value="1"/>
</dbReference>
<protein>
    <submittedName>
        <fullName evidence="3">Transposase</fullName>
    </submittedName>
</protein>
<evidence type="ECO:0000313" key="6">
    <source>
        <dbReference type="Proteomes" id="UP000199250"/>
    </source>
</evidence>
<organism evidence="3 6">
    <name type="scientific">Azotobacter beijerinckii</name>
    <dbReference type="NCBI Taxonomy" id="170623"/>
    <lineage>
        <taxon>Bacteria</taxon>
        <taxon>Pseudomonadati</taxon>
        <taxon>Pseudomonadota</taxon>
        <taxon>Gammaproteobacteria</taxon>
        <taxon>Pseudomonadales</taxon>
        <taxon>Pseudomonadaceae</taxon>
        <taxon>Azotobacter</taxon>
    </lineage>
</organism>
<reference evidence="5 6" key="1">
    <citation type="submission" date="2016-10" db="EMBL/GenBank/DDBJ databases">
        <authorList>
            <person name="de Groot N.N."/>
        </authorList>
    </citation>
    <scope>NUCLEOTIDE SEQUENCE [LARGE SCALE GENOMIC DNA]</scope>
    <source>
        <strain evidence="4 5">DSM 1041</strain>
        <strain evidence="3 6">DSM 373</strain>
    </source>
</reference>
<feature type="domain" description="Tc1-like transposase DDE" evidence="1">
    <location>
        <begin position="157"/>
        <end position="298"/>
    </location>
</feature>
<dbReference type="RefSeq" id="WP_139204160.1">
    <property type="nucleotide sequence ID" value="NZ_FNYO01000015.1"/>
</dbReference>
<dbReference type="Pfam" id="PF13358">
    <property type="entry name" value="DDE_3"/>
    <property type="match status" value="1"/>
</dbReference>
<name>A0A1H6RB63_9GAMM</name>
<dbReference type="InterPro" id="IPR025959">
    <property type="entry name" value="Winged_HTH_dom"/>
</dbReference>
<dbReference type="EMBL" id="FNYQ01000007">
    <property type="protein sequence ID" value="SEI53079.1"/>
    <property type="molecule type" value="Genomic_DNA"/>
</dbReference>
<dbReference type="PANTHER" id="PTHR46564">
    <property type="entry name" value="TRANSPOSASE"/>
    <property type="match status" value="1"/>
</dbReference>
<dbReference type="NCBIfam" id="NF033545">
    <property type="entry name" value="transpos_IS630"/>
    <property type="match status" value="1"/>
</dbReference>
<sequence length="329" mass="38089">MRRLAMNLREQRELTWQEVADVLGVHLSTVLAWSKRYSEQGSEGLKSRTRGRRQASGRTLTLAQEWQLRSILVGQTPNQLQLDFALWNRRAVMQLIKHLYGVEMPIRTVGQYLQRWGYTPQRPTRQALEQNPEAVEHWLEETYPTVVARAKAENATIYWGDETAVAEDGHWIRGYAPAGVTPVLVAPTRRHGLSMVSAISNQGLVRFEFLEGAMNTERMIGFMSRLVADSDRKIFLILDNLRVHHARQVREWLEGHKEEIEAFYLPPYSPECNPDEYLNRDLKTRLRTSDRALNKSELLEKAEAFMSWLAKTPERVVAYFQHASVRYAT</sequence>
<dbReference type="InterPro" id="IPR009057">
    <property type="entry name" value="Homeodomain-like_sf"/>
</dbReference>
<dbReference type="OrthoDB" id="129174at2"/>
<dbReference type="InterPro" id="IPR036397">
    <property type="entry name" value="RNaseH_sf"/>
</dbReference>
<dbReference type="Proteomes" id="UP000199005">
    <property type="component" value="Unassembled WGS sequence"/>
</dbReference>
<gene>
    <name evidence="3" type="ORF">SAMN04244572_00735</name>
    <name evidence="4" type="ORF">SAMN04244579_01650</name>
</gene>
<evidence type="ECO:0000313" key="4">
    <source>
        <dbReference type="EMBL" id="SEI68607.1"/>
    </source>
</evidence>
<dbReference type="Pfam" id="PF13384">
    <property type="entry name" value="HTH_23"/>
    <property type="match status" value="1"/>
</dbReference>
<dbReference type="EMBL" id="FNYO01000015">
    <property type="protein sequence ID" value="SEI68607.1"/>
    <property type="molecule type" value="Genomic_DNA"/>
</dbReference>
<dbReference type="InterPro" id="IPR047655">
    <property type="entry name" value="Transpos_IS630-like"/>
</dbReference>
<dbReference type="Pfam" id="PF13592">
    <property type="entry name" value="HTH_33"/>
    <property type="match status" value="1"/>
</dbReference>